<keyword evidence="1" id="KW-1133">Transmembrane helix</keyword>
<dbReference type="AlphaFoldDB" id="A0A1G9FGE7"/>
<organism evidence="2 3">
    <name type="scientific">Modicisalibacter muralis</name>
    <dbReference type="NCBI Taxonomy" id="119000"/>
    <lineage>
        <taxon>Bacteria</taxon>
        <taxon>Pseudomonadati</taxon>
        <taxon>Pseudomonadota</taxon>
        <taxon>Gammaproteobacteria</taxon>
        <taxon>Oceanospirillales</taxon>
        <taxon>Halomonadaceae</taxon>
        <taxon>Modicisalibacter</taxon>
    </lineage>
</organism>
<accession>A0A1G9FGE7</accession>
<keyword evidence="3" id="KW-1185">Reference proteome</keyword>
<dbReference type="Proteomes" id="UP000198654">
    <property type="component" value="Unassembled WGS sequence"/>
</dbReference>
<sequence>MFFTLLLATFVIAAVVSAGVIKLFDKPVGKILRRIIKDDISSAWHRYITFAGFVVGISGGVRIYDLERYISAPHKGTELLVLNAERWTLEIYRTVIETLQSIAWMYLLVFVFALVAYVIVKGFELKRGASDK</sequence>
<dbReference type="OrthoDB" id="2111593at2"/>
<evidence type="ECO:0000256" key="1">
    <source>
        <dbReference type="SAM" id="Phobius"/>
    </source>
</evidence>
<evidence type="ECO:0000313" key="3">
    <source>
        <dbReference type="Proteomes" id="UP000198654"/>
    </source>
</evidence>
<gene>
    <name evidence="2" type="ORF">SAMN05661010_00380</name>
</gene>
<proteinExistence type="predicted"/>
<keyword evidence="1" id="KW-0812">Transmembrane</keyword>
<dbReference type="RefSeq" id="WP_089724963.1">
    <property type="nucleotide sequence ID" value="NZ_FNGI01000001.1"/>
</dbReference>
<reference evidence="2 3" key="1">
    <citation type="submission" date="2016-10" db="EMBL/GenBank/DDBJ databases">
        <authorList>
            <person name="de Groot N.N."/>
        </authorList>
    </citation>
    <scope>NUCLEOTIDE SEQUENCE [LARGE SCALE GENOMIC DNA]</scope>
    <source>
        <strain evidence="2 3">DSM 14789</strain>
    </source>
</reference>
<name>A0A1G9FGE7_9GAMM</name>
<evidence type="ECO:0000313" key="2">
    <source>
        <dbReference type="EMBL" id="SDK87474.1"/>
    </source>
</evidence>
<protein>
    <submittedName>
        <fullName evidence="2">Uncharacterized protein</fullName>
    </submittedName>
</protein>
<dbReference type="EMBL" id="FNGI01000001">
    <property type="protein sequence ID" value="SDK87474.1"/>
    <property type="molecule type" value="Genomic_DNA"/>
</dbReference>
<feature type="transmembrane region" description="Helical" evidence="1">
    <location>
        <begin position="102"/>
        <end position="120"/>
    </location>
</feature>
<dbReference type="STRING" id="119000.SAMN05661010_00380"/>
<keyword evidence="1" id="KW-0472">Membrane</keyword>